<feature type="domain" description="Peptidase S1" evidence="4">
    <location>
        <begin position="10"/>
        <end position="232"/>
    </location>
</feature>
<dbReference type="PROSITE" id="PS00134">
    <property type="entry name" value="TRYPSIN_HIS"/>
    <property type="match status" value="1"/>
</dbReference>
<proteinExistence type="predicted"/>
<dbReference type="SMART" id="SM00020">
    <property type="entry name" value="Tryp_SPc"/>
    <property type="match status" value="1"/>
</dbReference>
<evidence type="ECO:0000259" key="4">
    <source>
        <dbReference type="PROSITE" id="PS50240"/>
    </source>
</evidence>
<dbReference type="PROSITE" id="PS50240">
    <property type="entry name" value="TRYPSIN_DOM"/>
    <property type="match status" value="1"/>
</dbReference>
<dbReference type="InterPro" id="IPR001254">
    <property type="entry name" value="Trypsin_dom"/>
</dbReference>
<evidence type="ECO:0000256" key="1">
    <source>
        <dbReference type="ARBA" id="ARBA00022670"/>
    </source>
</evidence>
<dbReference type="CDD" id="cd00190">
    <property type="entry name" value="Tryp_SPc"/>
    <property type="match status" value="1"/>
</dbReference>
<dbReference type="InterPro" id="IPR043504">
    <property type="entry name" value="Peptidase_S1_PA_chymotrypsin"/>
</dbReference>
<evidence type="ECO:0000313" key="6">
    <source>
        <dbReference type="Proteomes" id="UP001162164"/>
    </source>
</evidence>
<dbReference type="SUPFAM" id="SSF50494">
    <property type="entry name" value="Trypsin-like serine proteases"/>
    <property type="match status" value="1"/>
</dbReference>
<sequence length="233" mass="25269">NTPPRLDGRIVGGTNASILEFPYQVSLRKYGQHICGASVFHSSYVVTAAHCVTGGIASQYSIRAGSDYVTTAGKRIKVCTITAHENFNEYTMDNDIAILKLCSPLTFTERILPIALPQYGEVVTEGTAAQVSGWGFVKENGAVSTTLQKVVIPILSQITCRNIYKAYTDLTDNMLCAGLLEGGKDACQGGPLRANGKLIGIVSWGNGCARRQYPGVYTKVSNYRNWIKSVTKY</sequence>
<dbReference type="InterPro" id="IPR018114">
    <property type="entry name" value="TRYPSIN_HIS"/>
</dbReference>
<dbReference type="Gene3D" id="2.40.10.10">
    <property type="entry name" value="Trypsin-like serine proteases"/>
    <property type="match status" value="1"/>
</dbReference>
<comment type="caution">
    <text evidence="5">The sequence shown here is derived from an EMBL/GenBank/DDBJ whole genome shotgun (WGS) entry which is preliminary data.</text>
</comment>
<evidence type="ECO:0000256" key="3">
    <source>
        <dbReference type="ARBA" id="ARBA00023157"/>
    </source>
</evidence>
<dbReference type="InterPro" id="IPR001314">
    <property type="entry name" value="Peptidase_S1A"/>
</dbReference>
<keyword evidence="3" id="KW-1015">Disulfide bond</keyword>
<accession>A0ABQ9JH61</accession>
<protein>
    <recommendedName>
        <fullName evidence="4">Peptidase S1 domain-containing protein</fullName>
    </recommendedName>
</protein>
<feature type="non-terminal residue" evidence="5">
    <location>
        <position position="1"/>
    </location>
</feature>
<dbReference type="Pfam" id="PF00089">
    <property type="entry name" value="Trypsin"/>
    <property type="match status" value="1"/>
</dbReference>
<evidence type="ECO:0000313" key="5">
    <source>
        <dbReference type="EMBL" id="KAJ8976747.1"/>
    </source>
</evidence>
<dbReference type="PANTHER" id="PTHR24252">
    <property type="entry name" value="ACROSIN-RELATED"/>
    <property type="match status" value="1"/>
</dbReference>
<reference evidence="5" key="1">
    <citation type="journal article" date="2023" name="Insect Mol. Biol.">
        <title>Genome sequencing provides insights into the evolution of gene families encoding plant cell wall-degrading enzymes in longhorned beetles.</title>
        <authorList>
            <person name="Shin N.R."/>
            <person name="Okamura Y."/>
            <person name="Kirsch R."/>
            <person name="Pauchet Y."/>
        </authorList>
    </citation>
    <scope>NUCLEOTIDE SEQUENCE</scope>
    <source>
        <strain evidence="5">MMC_N1</strain>
    </source>
</reference>
<gene>
    <name evidence="5" type="ORF">NQ317_004299</name>
</gene>
<keyword evidence="2" id="KW-0378">Hydrolase</keyword>
<evidence type="ECO:0000256" key="2">
    <source>
        <dbReference type="ARBA" id="ARBA00022801"/>
    </source>
</evidence>
<organism evidence="5 6">
    <name type="scientific">Molorchus minor</name>
    <dbReference type="NCBI Taxonomy" id="1323400"/>
    <lineage>
        <taxon>Eukaryota</taxon>
        <taxon>Metazoa</taxon>
        <taxon>Ecdysozoa</taxon>
        <taxon>Arthropoda</taxon>
        <taxon>Hexapoda</taxon>
        <taxon>Insecta</taxon>
        <taxon>Pterygota</taxon>
        <taxon>Neoptera</taxon>
        <taxon>Endopterygota</taxon>
        <taxon>Coleoptera</taxon>
        <taxon>Polyphaga</taxon>
        <taxon>Cucujiformia</taxon>
        <taxon>Chrysomeloidea</taxon>
        <taxon>Cerambycidae</taxon>
        <taxon>Lamiinae</taxon>
        <taxon>Monochamini</taxon>
        <taxon>Molorchus</taxon>
    </lineage>
</organism>
<dbReference type="PRINTS" id="PR00722">
    <property type="entry name" value="CHYMOTRYPSIN"/>
</dbReference>
<keyword evidence="6" id="KW-1185">Reference proteome</keyword>
<name>A0ABQ9JH61_9CUCU</name>
<keyword evidence="1" id="KW-0645">Protease</keyword>
<dbReference type="PANTHER" id="PTHR24252:SF17">
    <property type="entry name" value="SUPPRESSOR OF TUMORIGENICITY 14 PROTEIN HOMOLOG-RELATED"/>
    <property type="match status" value="1"/>
</dbReference>
<dbReference type="Proteomes" id="UP001162164">
    <property type="component" value="Unassembled WGS sequence"/>
</dbReference>
<dbReference type="InterPro" id="IPR009003">
    <property type="entry name" value="Peptidase_S1_PA"/>
</dbReference>
<dbReference type="EMBL" id="JAPWTJ010000636">
    <property type="protein sequence ID" value="KAJ8976747.1"/>
    <property type="molecule type" value="Genomic_DNA"/>
</dbReference>